<protein>
    <submittedName>
        <fullName evidence="2">CinA-like protein</fullName>
    </submittedName>
</protein>
<dbReference type="RefSeq" id="WP_171187173.1">
    <property type="nucleotide sequence ID" value="NZ_WTPX01000071.1"/>
</dbReference>
<comment type="caution">
    <text evidence="2">The sequence shown here is derived from an EMBL/GenBank/DDBJ whole genome shotgun (WGS) entry which is preliminary data.</text>
</comment>
<dbReference type="Pfam" id="PF02464">
    <property type="entry name" value="CinA"/>
    <property type="match status" value="1"/>
</dbReference>
<evidence type="ECO:0000313" key="2">
    <source>
        <dbReference type="EMBL" id="NNJ26287.1"/>
    </source>
</evidence>
<sequence length="166" mass="17075">MTSLQLAARRLSGLLRERHESLVLAESCTGGLAAASLVGEPGASEVLAGSFVTYQTRSKAAWLGVPAAMLRRHGPVSEEVAAAMAAGAAALSPHAEIAAAITGHLGPEAPAGEDGRLLIAVRISARSPVVTERRLPDSVRGRRQRQEAAAVHFLTTISDALSASAP</sequence>
<feature type="domain" description="CinA C-terminal" evidence="1">
    <location>
        <begin position="8"/>
        <end position="154"/>
    </location>
</feature>
<dbReference type="SUPFAM" id="SSF142433">
    <property type="entry name" value="CinA-like"/>
    <property type="match status" value="1"/>
</dbReference>
<dbReference type="NCBIfam" id="TIGR00199">
    <property type="entry name" value="PncC_domain"/>
    <property type="match status" value="1"/>
</dbReference>
<name>A0ABX1VEH0_9PLAN</name>
<dbReference type="Proteomes" id="UP000609651">
    <property type="component" value="Unassembled WGS sequence"/>
</dbReference>
<gene>
    <name evidence="2" type="primary">cinA</name>
    <name evidence="2" type="ORF">LzC2_23690</name>
</gene>
<reference evidence="2 3" key="1">
    <citation type="journal article" date="2020" name="Syst. Appl. Microbiol.">
        <title>Alienimonas chondri sp. nov., a novel planctomycete isolated from the biofilm of the red alga Chondrus crispus.</title>
        <authorList>
            <person name="Vitorino I."/>
            <person name="Albuquerque L."/>
            <person name="Wiegand S."/>
            <person name="Kallscheuer N."/>
            <person name="da Costa M.S."/>
            <person name="Lobo-da-Cunha A."/>
            <person name="Jogler C."/>
            <person name="Lage O.M."/>
        </authorList>
    </citation>
    <scope>NUCLEOTIDE SEQUENCE [LARGE SCALE GENOMIC DNA]</scope>
    <source>
        <strain evidence="2 3">LzC2</strain>
    </source>
</reference>
<proteinExistence type="predicted"/>
<organism evidence="2 3">
    <name type="scientific">Alienimonas chondri</name>
    <dbReference type="NCBI Taxonomy" id="2681879"/>
    <lineage>
        <taxon>Bacteria</taxon>
        <taxon>Pseudomonadati</taxon>
        <taxon>Planctomycetota</taxon>
        <taxon>Planctomycetia</taxon>
        <taxon>Planctomycetales</taxon>
        <taxon>Planctomycetaceae</taxon>
        <taxon>Alienimonas</taxon>
    </lineage>
</organism>
<accession>A0ABX1VEH0</accession>
<dbReference type="Gene3D" id="3.90.950.20">
    <property type="entry name" value="CinA-like"/>
    <property type="match status" value="1"/>
</dbReference>
<dbReference type="InterPro" id="IPR008136">
    <property type="entry name" value="CinA_C"/>
</dbReference>
<evidence type="ECO:0000313" key="3">
    <source>
        <dbReference type="Proteomes" id="UP000609651"/>
    </source>
</evidence>
<dbReference type="InterPro" id="IPR036653">
    <property type="entry name" value="CinA-like_C"/>
</dbReference>
<keyword evidence="3" id="KW-1185">Reference proteome</keyword>
<dbReference type="EMBL" id="WTPX01000071">
    <property type="protein sequence ID" value="NNJ26287.1"/>
    <property type="molecule type" value="Genomic_DNA"/>
</dbReference>
<evidence type="ECO:0000259" key="1">
    <source>
        <dbReference type="Pfam" id="PF02464"/>
    </source>
</evidence>